<evidence type="ECO:0000313" key="3">
    <source>
        <dbReference type="Proteomes" id="UP000248745"/>
    </source>
</evidence>
<keyword evidence="2" id="KW-0328">Glycosyltransferase</keyword>
<dbReference type="Proteomes" id="UP000248745">
    <property type="component" value="Unassembled WGS sequence"/>
</dbReference>
<feature type="domain" description="Phosphoribosyltransferase" evidence="1">
    <location>
        <begin position="16"/>
        <end position="146"/>
    </location>
</feature>
<evidence type="ECO:0000259" key="1">
    <source>
        <dbReference type="Pfam" id="PF00156"/>
    </source>
</evidence>
<dbReference type="CDD" id="cd06223">
    <property type="entry name" value="PRTases_typeI"/>
    <property type="match status" value="1"/>
</dbReference>
<dbReference type="Gene3D" id="3.40.50.2020">
    <property type="match status" value="1"/>
</dbReference>
<name>A0A2W2B4V0_9BACT</name>
<dbReference type="InterPro" id="IPR000836">
    <property type="entry name" value="PRTase_dom"/>
</dbReference>
<sequence>MQSVQHNTMQKERILILDEKNIDWKLQRMAYQIWERNSNEQSIILIGIENGGKAVAESLAERLRKISPLSVELISLKINKKQVLQNDDVKMSTSLTGRAVVVVDDVTNSGKTLTYALKPLLAYEPSSLMVAVLVDRQHKSFPVSPDIVGHTVATTLQEHIEVECNADGSMQAYLM</sequence>
<comment type="caution">
    <text evidence="2">The sequence shown here is derived from an EMBL/GenBank/DDBJ whole genome shotgun (WGS) entry which is preliminary data.</text>
</comment>
<proteinExistence type="predicted"/>
<dbReference type="GO" id="GO:0016757">
    <property type="term" value="F:glycosyltransferase activity"/>
    <property type="evidence" value="ECO:0007669"/>
    <property type="project" value="UniProtKB-KW"/>
</dbReference>
<gene>
    <name evidence="2" type="ORF">DN068_20690</name>
</gene>
<accession>A0A2W2B4V0</accession>
<dbReference type="PANTHER" id="PTHR11608:SF0">
    <property type="entry name" value="BIFUNCTIONAL PROTEIN PYRR"/>
    <property type="match status" value="1"/>
</dbReference>
<dbReference type="InterPro" id="IPR029057">
    <property type="entry name" value="PRTase-like"/>
</dbReference>
<organism evidence="2 3">
    <name type="scientific">Taibaiella soli</name>
    <dbReference type="NCBI Taxonomy" id="1649169"/>
    <lineage>
        <taxon>Bacteria</taxon>
        <taxon>Pseudomonadati</taxon>
        <taxon>Bacteroidota</taxon>
        <taxon>Chitinophagia</taxon>
        <taxon>Chitinophagales</taxon>
        <taxon>Chitinophagaceae</taxon>
        <taxon>Taibaiella</taxon>
    </lineage>
</organism>
<dbReference type="EMBL" id="QKTW01000027">
    <property type="protein sequence ID" value="PZF71117.1"/>
    <property type="molecule type" value="Genomic_DNA"/>
</dbReference>
<dbReference type="Pfam" id="PF00156">
    <property type="entry name" value="Pribosyltran"/>
    <property type="match status" value="1"/>
</dbReference>
<evidence type="ECO:0000313" key="2">
    <source>
        <dbReference type="EMBL" id="PZF71117.1"/>
    </source>
</evidence>
<dbReference type="SUPFAM" id="SSF53271">
    <property type="entry name" value="PRTase-like"/>
    <property type="match status" value="1"/>
</dbReference>
<protein>
    <submittedName>
        <fullName evidence="2">Phosphoribosyltransferase</fullName>
    </submittedName>
</protein>
<dbReference type="AlphaFoldDB" id="A0A2W2B4V0"/>
<keyword evidence="2" id="KW-0808">Transferase</keyword>
<dbReference type="InterPro" id="IPR050137">
    <property type="entry name" value="PyrR_bifunctional"/>
</dbReference>
<keyword evidence="3" id="KW-1185">Reference proteome</keyword>
<dbReference type="OrthoDB" id="664757at2"/>
<reference evidence="2 3" key="1">
    <citation type="submission" date="2018-06" db="EMBL/GenBank/DDBJ databases">
        <title>Mucibacter soli gen. nov., sp. nov., a new member of the family Chitinophagaceae producing mucin.</title>
        <authorList>
            <person name="Kim M.-K."/>
            <person name="Park S."/>
            <person name="Kim T.-S."/>
            <person name="Joung Y."/>
            <person name="Han J.-H."/>
            <person name="Kim S.B."/>
        </authorList>
    </citation>
    <scope>NUCLEOTIDE SEQUENCE [LARGE SCALE GENOMIC DNA]</scope>
    <source>
        <strain evidence="2 3">R1-15</strain>
    </source>
</reference>
<dbReference type="PANTHER" id="PTHR11608">
    <property type="entry name" value="BIFUNCTIONAL PROTEIN PYRR"/>
    <property type="match status" value="1"/>
</dbReference>